<sequence>MNKIFFSTLLYLTITTIAHSQTLHLYGGKNHDVYLGCLNCDEYNSDSIWNTYGTYGSKYNTNSIWNAYGTYGSKYNLYSPWNAYSSDPPVVVDKDGKFYGYFTVNAYKEKRADFDLALTIYKYYDLIMDDVSKWYDKIFE</sequence>
<dbReference type="OrthoDB" id="583214at2"/>
<dbReference type="AlphaFoldDB" id="A0A562KBU7"/>
<keyword evidence="2" id="KW-1185">Reference proteome</keyword>
<protein>
    <submittedName>
        <fullName evidence="1">Uncharacterized protein</fullName>
    </submittedName>
</protein>
<proteinExistence type="predicted"/>
<organism evidence="1 2">
    <name type="scientific">Flavobacterium cheniae</name>
    <dbReference type="NCBI Taxonomy" id="295428"/>
    <lineage>
        <taxon>Bacteria</taxon>
        <taxon>Pseudomonadati</taxon>
        <taxon>Bacteroidota</taxon>
        <taxon>Flavobacteriia</taxon>
        <taxon>Flavobacteriales</taxon>
        <taxon>Flavobacteriaceae</taxon>
        <taxon>Flavobacterium</taxon>
    </lineage>
</organism>
<name>A0A562KBU7_9FLAO</name>
<dbReference type="EMBL" id="VLKM01000010">
    <property type="protein sequence ID" value="TWH92890.1"/>
    <property type="molecule type" value="Genomic_DNA"/>
</dbReference>
<comment type="caution">
    <text evidence="1">The sequence shown here is derived from an EMBL/GenBank/DDBJ whole genome shotgun (WGS) entry which is preliminary data.</text>
</comment>
<dbReference type="Proteomes" id="UP000315312">
    <property type="component" value="Unassembled WGS sequence"/>
</dbReference>
<evidence type="ECO:0000313" key="2">
    <source>
        <dbReference type="Proteomes" id="UP000315312"/>
    </source>
</evidence>
<accession>A0A562KBU7</accession>
<evidence type="ECO:0000313" key="1">
    <source>
        <dbReference type="EMBL" id="TWH92890.1"/>
    </source>
</evidence>
<dbReference type="RefSeq" id="WP_133610868.1">
    <property type="nucleotide sequence ID" value="NZ_SNZC01000006.1"/>
</dbReference>
<reference evidence="1 2" key="1">
    <citation type="journal article" date="2015" name="Stand. Genomic Sci.">
        <title>Genomic Encyclopedia of Bacterial and Archaeal Type Strains, Phase III: the genomes of soil and plant-associated and newly described type strains.</title>
        <authorList>
            <person name="Whitman W.B."/>
            <person name="Woyke T."/>
            <person name="Klenk H.P."/>
            <person name="Zhou Y."/>
            <person name="Lilburn T.G."/>
            <person name="Beck B.J."/>
            <person name="De Vos P."/>
            <person name="Vandamme P."/>
            <person name="Eisen J.A."/>
            <person name="Garrity G."/>
            <person name="Hugenholtz P."/>
            <person name="Kyrpides N.C."/>
        </authorList>
    </citation>
    <scope>NUCLEOTIDE SEQUENCE [LARGE SCALE GENOMIC DNA]</scope>
    <source>
        <strain evidence="1 2">CGMCC 1.6844</strain>
    </source>
</reference>
<gene>
    <name evidence="1" type="ORF">IP97_02211</name>
</gene>